<evidence type="ECO:0000256" key="2">
    <source>
        <dbReference type="ARBA" id="ARBA00022448"/>
    </source>
</evidence>
<evidence type="ECO:0000313" key="11">
    <source>
        <dbReference type="EMBL" id="OUN89788.1"/>
    </source>
</evidence>
<reference evidence="12" key="1">
    <citation type="submission" date="2017-04" db="EMBL/GenBank/DDBJ databases">
        <title>Function of individual gut microbiota members based on whole genome sequencing of pure cultures obtained from chicken caecum.</title>
        <authorList>
            <person name="Medvecky M."/>
            <person name="Cejkova D."/>
            <person name="Polansky O."/>
            <person name="Karasova D."/>
            <person name="Kubasova T."/>
            <person name="Cizek A."/>
            <person name="Rychlik I."/>
        </authorList>
    </citation>
    <scope>NUCLEOTIDE SEQUENCE [LARGE SCALE GENOMIC DNA]</scope>
    <source>
        <strain evidence="12">An5</strain>
    </source>
</reference>
<proteinExistence type="predicted"/>
<evidence type="ECO:0000259" key="10">
    <source>
        <dbReference type="PROSITE" id="PS51104"/>
    </source>
</evidence>
<evidence type="ECO:0000256" key="5">
    <source>
        <dbReference type="ARBA" id="ARBA00022683"/>
    </source>
</evidence>
<evidence type="ECO:0000256" key="3">
    <source>
        <dbReference type="ARBA" id="ARBA00022475"/>
    </source>
</evidence>
<dbReference type="Proteomes" id="UP000195781">
    <property type="component" value="Unassembled WGS sequence"/>
</dbReference>
<dbReference type="GO" id="GO:0009401">
    <property type="term" value="P:phosphoenolpyruvate-dependent sugar phosphotransferase system"/>
    <property type="evidence" value="ECO:0007669"/>
    <property type="project" value="UniProtKB-KW"/>
</dbReference>
<dbReference type="Pfam" id="PF03611">
    <property type="entry name" value="EIIC-GAT"/>
    <property type="match status" value="1"/>
</dbReference>
<evidence type="ECO:0000256" key="4">
    <source>
        <dbReference type="ARBA" id="ARBA00022597"/>
    </source>
</evidence>
<keyword evidence="8 9" id="KW-0472">Membrane</keyword>
<protein>
    <recommendedName>
        <fullName evidence="10">PTS EIIC type-2 domain-containing protein</fullName>
    </recommendedName>
</protein>
<feature type="domain" description="PTS EIIC type-2" evidence="10">
    <location>
        <begin position="8"/>
        <end position="421"/>
    </location>
</feature>
<evidence type="ECO:0000313" key="12">
    <source>
        <dbReference type="Proteomes" id="UP000195781"/>
    </source>
</evidence>
<organism evidence="11 12">
    <name type="scientific">[Collinsella] massiliensis</name>
    <dbReference type="NCBI Taxonomy" id="1232426"/>
    <lineage>
        <taxon>Bacteria</taxon>
        <taxon>Bacillati</taxon>
        <taxon>Actinomycetota</taxon>
        <taxon>Coriobacteriia</taxon>
        <taxon>Coriobacteriales</taxon>
        <taxon>Coriobacteriaceae</taxon>
        <taxon>Enorma</taxon>
    </lineage>
</organism>
<dbReference type="OrthoDB" id="9787936at2"/>
<sequence length="421" mass="45351">MEIVLNFVETIVGLGAFVMMPVILFIMGLCFGMKVKDAARAGIIVGVGFKGISLTTGLITETMTPLVQKLQELWGLGLEAVDVGVPVVSAMAFSDGIFVLCMIATLLVVNVILILLKVTKTLNVDLWNFWHYLFIGAMATVITGNMAIGIAIGAAYSVCNLILADRNQDIICEVCGEQYRGLSFCTMAFPVLVPFVQGIDWIIDHIPGVRNINLNLRNLPKGLSFMSEPSILGLLIGVVLALLAQYTWDQALTAGMSLAAAMVLLPRMISILVEGLSSIVAAVRKFVTKRMPGRELRIGMDFALLVGDPDMISLGLIMTPISLLLAVVLPGNAVLPVIGLTNLSYMMMAPVIGTKRNMFRAFIAGIICIIVVFYTATWLAPLITQAGVNVGLLEPGGVYSLFNTGEHIGTVMLMLLSFFFN</sequence>
<dbReference type="InterPro" id="IPR013014">
    <property type="entry name" value="PTS_EIIC_2"/>
</dbReference>
<gene>
    <name evidence="11" type="ORF">B5G02_00065</name>
</gene>
<dbReference type="InterPro" id="IPR004703">
    <property type="entry name" value="PTS_sugar-sp_permease"/>
</dbReference>
<feature type="transmembrane region" description="Helical" evidence="9">
    <location>
        <begin position="254"/>
        <end position="281"/>
    </location>
</feature>
<keyword evidence="12" id="KW-1185">Reference proteome</keyword>
<keyword evidence="2" id="KW-0813">Transport</keyword>
<evidence type="ECO:0000256" key="9">
    <source>
        <dbReference type="SAM" id="Phobius"/>
    </source>
</evidence>
<dbReference type="GO" id="GO:0015577">
    <property type="term" value="F:galactitol transmembrane transporter activity"/>
    <property type="evidence" value="ECO:0007669"/>
    <property type="project" value="InterPro"/>
</dbReference>
<evidence type="ECO:0000256" key="8">
    <source>
        <dbReference type="ARBA" id="ARBA00023136"/>
    </source>
</evidence>
<keyword evidence="5" id="KW-0598">Phosphotransferase system</keyword>
<dbReference type="PANTHER" id="PTHR37324:SF2">
    <property type="entry name" value="PTS SYSTEM GALACTITOL-SPECIFIC EIIC COMPONENT"/>
    <property type="match status" value="1"/>
</dbReference>
<name>A0A1Y3XZP9_9ACTN</name>
<keyword evidence="7 9" id="KW-1133">Transmembrane helix</keyword>
<dbReference type="EMBL" id="NFIE01000001">
    <property type="protein sequence ID" value="OUN89788.1"/>
    <property type="molecule type" value="Genomic_DNA"/>
</dbReference>
<feature type="transmembrane region" description="Helical" evidence="9">
    <location>
        <begin position="400"/>
        <end position="420"/>
    </location>
</feature>
<comment type="caution">
    <text evidence="11">The sequence shown here is derived from an EMBL/GenBank/DDBJ whole genome shotgun (WGS) entry which is preliminary data.</text>
</comment>
<feature type="transmembrane region" description="Helical" evidence="9">
    <location>
        <begin position="12"/>
        <end position="31"/>
    </location>
</feature>
<accession>A0A1Y3XZP9</accession>
<dbReference type="PANTHER" id="PTHR37324">
    <property type="entry name" value="PTS SYSTEM GALACTITOL-SPECIFIC EIIC COMPONENT"/>
    <property type="match status" value="1"/>
</dbReference>
<evidence type="ECO:0000256" key="6">
    <source>
        <dbReference type="ARBA" id="ARBA00022692"/>
    </source>
</evidence>
<dbReference type="AlphaFoldDB" id="A0A1Y3XZP9"/>
<feature type="transmembrane region" description="Helical" evidence="9">
    <location>
        <begin position="231"/>
        <end position="248"/>
    </location>
</feature>
<dbReference type="PIRSF" id="PIRSF006304">
    <property type="entry name" value="GatC"/>
    <property type="match status" value="1"/>
</dbReference>
<keyword evidence="6 9" id="KW-0812">Transmembrane</keyword>
<comment type="subcellular location">
    <subcellularLocation>
        <location evidence="1">Cell membrane</location>
        <topology evidence="1">Multi-pass membrane protein</topology>
    </subcellularLocation>
</comment>
<evidence type="ECO:0000256" key="7">
    <source>
        <dbReference type="ARBA" id="ARBA00022989"/>
    </source>
</evidence>
<evidence type="ECO:0000256" key="1">
    <source>
        <dbReference type="ARBA" id="ARBA00004651"/>
    </source>
</evidence>
<feature type="transmembrane region" description="Helical" evidence="9">
    <location>
        <begin position="130"/>
        <end position="156"/>
    </location>
</feature>
<dbReference type="PROSITE" id="PS51104">
    <property type="entry name" value="PTS_EIIC_TYPE_2"/>
    <property type="match status" value="1"/>
</dbReference>
<feature type="transmembrane region" description="Helical" evidence="9">
    <location>
        <begin position="359"/>
        <end position="380"/>
    </location>
</feature>
<keyword evidence="3" id="KW-1003">Cell membrane</keyword>
<feature type="transmembrane region" description="Helical" evidence="9">
    <location>
        <begin position="97"/>
        <end position="118"/>
    </location>
</feature>
<dbReference type="RefSeq" id="WP_094334686.1">
    <property type="nucleotide sequence ID" value="NZ_NFIE01000001.1"/>
</dbReference>
<dbReference type="GO" id="GO:0005886">
    <property type="term" value="C:plasma membrane"/>
    <property type="evidence" value="ECO:0007669"/>
    <property type="project" value="UniProtKB-SubCell"/>
</dbReference>
<keyword evidence="4" id="KW-0762">Sugar transport</keyword>
<dbReference type="InterPro" id="IPR013853">
    <property type="entry name" value="EIIC-GAT"/>
</dbReference>